<comment type="subcellular location">
    <subcellularLocation>
        <location evidence="1">Cell outer membrane</location>
    </subcellularLocation>
</comment>
<dbReference type="PANTHER" id="PTHR38776">
    <property type="entry name" value="MLTA-INTERACTING PROTEIN-RELATED"/>
    <property type="match status" value="1"/>
</dbReference>
<sequence length="211" mass="23125">MRTGPTRARTARCALPFLLFENRYVRVAGPGIDLKLPDAGPVSFALSARYMGAAYKSGDAPILEGMEDRKGGAWLGGSARWHAPEFELQAELLRDVSGNSEGLQARLMLSREFRAGRFMFTPGVGATWLDKKVVAYDYGVTAEEALQGRPQYDGKATVNLDLNLRTAYLLAPHQMLLLEVGGTHLGSGITDSPLVGRNNIARARFGYLYRF</sequence>
<keyword evidence="7" id="KW-1185">Reference proteome</keyword>
<evidence type="ECO:0000313" key="7">
    <source>
        <dbReference type="Proteomes" id="UP001500279"/>
    </source>
</evidence>
<dbReference type="Proteomes" id="UP001500279">
    <property type="component" value="Unassembled WGS sequence"/>
</dbReference>
<dbReference type="RefSeq" id="WP_170201010.1">
    <property type="nucleotide sequence ID" value="NZ_BAAAEW010000047.1"/>
</dbReference>
<evidence type="ECO:0000256" key="3">
    <source>
        <dbReference type="ARBA" id="ARBA00022729"/>
    </source>
</evidence>
<dbReference type="Pfam" id="PF06629">
    <property type="entry name" value="MipA"/>
    <property type="match status" value="1"/>
</dbReference>
<comment type="caution">
    <text evidence="6">The sequence shown here is derived from an EMBL/GenBank/DDBJ whole genome shotgun (WGS) entry which is preliminary data.</text>
</comment>
<gene>
    <name evidence="6" type="ORF">GCM10009107_60670</name>
</gene>
<dbReference type="PANTHER" id="PTHR38776:SF1">
    <property type="entry name" value="MLTA-INTERACTING PROTEIN-RELATED"/>
    <property type="match status" value="1"/>
</dbReference>
<evidence type="ECO:0000256" key="5">
    <source>
        <dbReference type="ARBA" id="ARBA00023237"/>
    </source>
</evidence>
<keyword evidence="5" id="KW-0998">Cell outer membrane</keyword>
<comment type="similarity">
    <text evidence="2">Belongs to the MipA/OmpV family.</text>
</comment>
<keyword evidence="3" id="KW-0732">Signal</keyword>
<name>A0ABN1KL86_9BURK</name>
<protein>
    <submittedName>
        <fullName evidence="6">MipA/OmpV family protein</fullName>
    </submittedName>
</protein>
<dbReference type="EMBL" id="BAAAEW010000047">
    <property type="protein sequence ID" value="GAA0769609.1"/>
    <property type="molecule type" value="Genomic_DNA"/>
</dbReference>
<evidence type="ECO:0000313" key="6">
    <source>
        <dbReference type="EMBL" id="GAA0769609.1"/>
    </source>
</evidence>
<proteinExistence type="inferred from homology"/>
<organism evidence="6 7">
    <name type="scientific">Ideonella azotifigens</name>
    <dbReference type="NCBI Taxonomy" id="513160"/>
    <lineage>
        <taxon>Bacteria</taxon>
        <taxon>Pseudomonadati</taxon>
        <taxon>Pseudomonadota</taxon>
        <taxon>Betaproteobacteria</taxon>
        <taxon>Burkholderiales</taxon>
        <taxon>Sphaerotilaceae</taxon>
        <taxon>Ideonella</taxon>
    </lineage>
</organism>
<dbReference type="InterPro" id="IPR010583">
    <property type="entry name" value="MipA"/>
</dbReference>
<accession>A0ABN1KL86</accession>
<evidence type="ECO:0000256" key="4">
    <source>
        <dbReference type="ARBA" id="ARBA00023136"/>
    </source>
</evidence>
<evidence type="ECO:0000256" key="2">
    <source>
        <dbReference type="ARBA" id="ARBA00005722"/>
    </source>
</evidence>
<reference evidence="6 7" key="1">
    <citation type="journal article" date="2019" name="Int. J. Syst. Evol. Microbiol.">
        <title>The Global Catalogue of Microorganisms (GCM) 10K type strain sequencing project: providing services to taxonomists for standard genome sequencing and annotation.</title>
        <authorList>
            <consortium name="The Broad Institute Genomics Platform"/>
            <consortium name="The Broad Institute Genome Sequencing Center for Infectious Disease"/>
            <person name="Wu L."/>
            <person name="Ma J."/>
        </authorList>
    </citation>
    <scope>NUCLEOTIDE SEQUENCE [LARGE SCALE GENOMIC DNA]</scope>
    <source>
        <strain evidence="6 7">JCM 15503</strain>
    </source>
</reference>
<evidence type="ECO:0000256" key="1">
    <source>
        <dbReference type="ARBA" id="ARBA00004442"/>
    </source>
</evidence>
<keyword evidence="4" id="KW-0472">Membrane</keyword>